<sequence length="117" mass="13510">MANKKINKKNIAKLLGDWSKEFTVFVPWRETGIATMAGWDGKNTSFLDWYRNTIVPPKAIFFPPMEEMFSFQKDKQSYHIELPSPDGQKQLLFGIRPCDANAMAILDKTFEDAYEDP</sequence>
<evidence type="ECO:0000313" key="1">
    <source>
        <dbReference type="EMBL" id="GAI21963.1"/>
    </source>
</evidence>
<dbReference type="PANTHER" id="PTHR40447:SF1">
    <property type="entry name" value="ANAEROBIC SULFITE REDUCTASE SUBUNIT A"/>
    <property type="match status" value="1"/>
</dbReference>
<name>X1LSC8_9ZZZZ</name>
<comment type="caution">
    <text evidence="1">The sequence shown here is derived from an EMBL/GenBank/DDBJ whole genome shotgun (WGS) entry which is preliminary data.</text>
</comment>
<reference evidence="1" key="1">
    <citation type="journal article" date="2014" name="Front. Microbiol.">
        <title>High frequency of phylogenetically diverse reductive dehalogenase-homologous genes in deep subseafloor sedimentary metagenomes.</title>
        <authorList>
            <person name="Kawai M."/>
            <person name="Futagami T."/>
            <person name="Toyoda A."/>
            <person name="Takaki Y."/>
            <person name="Nishi S."/>
            <person name="Hori S."/>
            <person name="Arai W."/>
            <person name="Tsubouchi T."/>
            <person name="Morono Y."/>
            <person name="Uchiyama I."/>
            <person name="Ito T."/>
            <person name="Fujiyama A."/>
            <person name="Inagaki F."/>
            <person name="Takami H."/>
        </authorList>
    </citation>
    <scope>NUCLEOTIDE SEQUENCE</scope>
    <source>
        <strain evidence="1">Expedition CK06-06</strain>
    </source>
</reference>
<accession>X1LSC8</accession>
<proteinExistence type="predicted"/>
<gene>
    <name evidence="1" type="ORF">S06H3_33445</name>
</gene>
<organism evidence="1">
    <name type="scientific">marine sediment metagenome</name>
    <dbReference type="NCBI Taxonomy" id="412755"/>
    <lineage>
        <taxon>unclassified sequences</taxon>
        <taxon>metagenomes</taxon>
        <taxon>ecological metagenomes</taxon>
    </lineage>
</organism>
<dbReference type="EMBL" id="BARV01019961">
    <property type="protein sequence ID" value="GAI21963.1"/>
    <property type="molecule type" value="Genomic_DNA"/>
</dbReference>
<dbReference type="PANTHER" id="PTHR40447">
    <property type="entry name" value="ANAEROBIC SULFITE REDUCTASE SUBUNIT A"/>
    <property type="match status" value="1"/>
</dbReference>
<protein>
    <recommendedName>
        <fullName evidence="2">4Fe-4S ferredoxin-type domain-containing protein</fullName>
    </recommendedName>
</protein>
<dbReference type="AlphaFoldDB" id="X1LSC8"/>
<feature type="non-terminal residue" evidence="1">
    <location>
        <position position="117"/>
    </location>
</feature>
<evidence type="ECO:0008006" key="2">
    <source>
        <dbReference type="Google" id="ProtNLM"/>
    </source>
</evidence>